<keyword evidence="1" id="KW-0812">Transmembrane</keyword>
<dbReference type="EMBL" id="UGTZ01000002">
    <property type="protein sequence ID" value="SUD99062.1"/>
    <property type="molecule type" value="Genomic_DNA"/>
</dbReference>
<evidence type="ECO:0000313" key="2">
    <source>
        <dbReference type="EMBL" id="SUD99062.1"/>
    </source>
</evidence>
<accession>A0A379LQ90</accession>
<evidence type="ECO:0000313" key="3">
    <source>
        <dbReference type="Proteomes" id="UP000254208"/>
    </source>
</evidence>
<protein>
    <submittedName>
        <fullName evidence="2">Uncharacterized protein</fullName>
    </submittedName>
</protein>
<keyword evidence="1" id="KW-0472">Membrane</keyword>
<keyword evidence="1" id="KW-1133">Transmembrane helix</keyword>
<dbReference type="GeneID" id="93674863"/>
<dbReference type="RefSeq" id="WP_147281967.1">
    <property type="nucleotide sequence ID" value="NZ_CP077318.1"/>
</dbReference>
<name>A0A379LQ90_PRORE</name>
<sequence>MVQAISVPLGSMSGAFSASLMGLMSSLFTGLLAILVDKLNSRFVESVKTWIYNKNSQTQSEKETETPLFYPSSSLEPLTHQLIQSSFTRINAFCHQTEEYLIAMDSKLEAFKNRLAQGFDLLTREITKINNVTDSVNQLNETIIVSNEQLRHEVENTRQELGKLNTLSLTLSENITHEVLINRQDILQLNALSETVSQRLEKYKQHLDKGLLNTANNDREMSAILNEIKVASDNLETSGRYNKENIDRILTIQAICHDAGLVSLDEIVKAKHYLETLLPTNTANINNVE</sequence>
<dbReference type="Proteomes" id="UP000254208">
    <property type="component" value="Unassembled WGS sequence"/>
</dbReference>
<organism evidence="2 3">
    <name type="scientific">Providencia rettgeri</name>
    <dbReference type="NCBI Taxonomy" id="587"/>
    <lineage>
        <taxon>Bacteria</taxon>
        <taxon>Pseudomonadati</taxon>
        <taxon>Pseudomonadota</taxon>
        <taxon>Gammaproteobacteria</taxon>
        <taxon>Enterobacterales</taxon>
        <taxon>Morganellaceae</taxon>
        <taxon>Providencia</taxon>
    </lineage>
</organism>
<feature type="transmembrane region" description="Helical" evidence="1">
    <location>
        <begin position="15"/>
        <end position="36"/>
    </location>
</feature>
<gene>
    <name evidence="2" type="ORF">NCTC11801_04789</name>
</gene>
<evidence type="ECO:0000256" key="1">
    <source>
        <dbReference type="SAM" id="Phobius"/>
    </source>
</evidence>
<dbReference type="AlphaFoldDB" id="A0A379LQ90"/>
<reference evidence="2 3" key="1">
    <citation type="submission" date="2018-06" db="EMBL/GenBank/DDBJ databases">
        <authorList>
            <consortium name="Pathogen Informatics"/>
            <person name="Doyle S."/>
        </authorList>
    </citation>
    <scope>NUCLEOTIDE SEQUENCE [LARGE SCALE GENOMIC DNA]</scope>
    <source>
        <strain evidence="2 3">NCTC11801</strain>
    </source>
</reference>
<proteinExistence type="predicted"/>